<comment type="caution">
    <text evidence="4">The sequence shown here is derived from an EMBL/GenBank/DDBJ whole genome shotgun (WGS) entry which is preliminary data.</text>
</comment>
<evidence type="ECO:0000256" key="2">
    <source>
        <dbReference type="PROSITE-ProRule" id="PRU00335"/>
    </source>
</evidence>
<reference evidence="5" key="1">
    <citation type="journal article" date="2019" name="Int. J. Syst. Evol. Microbiol.">
        <title>The Global Catalogue of Microorganisms (GCM) 10K type strain sequencing project: providing services to taxonomists for standard genome sequencing and annotation.</title>
        <authorList>
            <consortium name="The Broad Institute Genomics Platform"/>
            <consortium name="The Broad Institute Genome Sequencing Center for Infectious Disease"/>
            <person name="Wu L."/>
            <person name="Ma J."/>
        </authorList>
    </citation>
    <scope>NUCLEOTIDE SEQUENCE [LARGE SCALE GENOMIC DNA]</scope>
    <source>
        <strain evidence="5">CCUG 63287</strain>
    </source>
</reference>
<dbReference type="InterPro" id="IPR001647">
    <property type="entry name" value="HTH_TetR"/>
</dbReference>
<gene>
    <name evidence="4" type="ORF">ACFO26_00720</name>
</gene>
<dbReference type="PROSITE" id="PS50977">
    <property type="entry name" value="HTH_TETR_2"/>
    <property type="match status" value="1"/>
</dbReference>
<keyword evidence="1 2" id="KW-0238">DNA-binding</keyword>
<protein>
    <submittedName>
        <fullName evidence="4">TetR/AcrR family transcriptional regulator</fullName>
    </submittedName>
</protein>
<evidence type="ECO:0000313" key="5">
    <source>
        <dbReference type="Proteomes" id="UP001595987"/>
    </source>
</evidence>
<dbReference type="InterPro" id="IPR036271">
    <property type="entry name" value="Tet_transcr_reg_TetR-rel_C_sf"/>
</dbReference>
<evidence type="ECO:0000259" key="3">
    <source>
        <dbReference type="PROSITE" id="PS50977"/>
    </source>
</evidence>
<proteinExistence type="predicted"/>
<dbReference type="Proteomes" id="UP001595987">
    <property type="component" value="Unassembled WGS sequence"/>
</dbReference>
<organism evidence="4 5">
    <name type="scientific">Lactococcus nasutitermitis</name>
    <dbReference type="NCBI Taxonomy" id="1652957"/>
    <lineage>
        <taxon>Bacteria</taxon>
        <taxon>Bacillati</taxon>
        <taxon>Bacillota</taxon>
        <taxon>Bacilli</taxon>
        <taxon>Lactobacillales</taxon>
        <taxon>Streptococcaceae</taxon>
        <taxon>Lactococcus</taxon>
    </lineage>
</organism>
<evidence type="ECO:0000256" key="1">
    <source>
        <dbReference type="ARBA" id="ARBA00023125"/>
    </source>
</evidence>
<dbReference type="InterPro" id="IPR009057">
    <property type="entry name" value="Homeodomain-like_sf"/>
</dbReference>
<dbReference type="Pfam" id="PF00440">
    <property type="entry name" value="TetR_N"/>
    <property type="match status" value="1"/>
</dbReference>
<dbReference type="EMBL" id="JBHSGD010000001">
    <property type="protein sequence ID" value="MFC4651432.1"/>
    <property type="molecule type" value="Genomic_DNA"/>
</dbReference>
<keyword evidence="5" id="KW-1185">Reference proteome</keyword>
<dbReference type="RefSeq" id="WP_244842611.1">
    <property type="nucleotide sequence ID" value="NZ_BOVQ01000003.1"/>
</dbReference>
<dbReference type="SUPFAM" id="SSF46689">
    <property type="entry name" value="Homeodomain-like"/>
    <property type="match status" value="1"/>
</dbReference>
<dbReference type="Gene3D" id="1.10.357.10">
    <property type="entry name" value="Tetracycline Repressor, domain 2"/>
    <property type="match status" value="1"/>
</dbReference>
<feature type="domain" description="HTH tetR-type" evidence="3">
    <location>
        <begin position="8"/>
        <end position="68"/>
    </location>
</feature>
<evidence type="ECO:0000313" key="4">
    <source>
        <dbReference type="EMBL" id="MFC4651432.1"/>
    </source>
</evidence>
<sequence length="196" mass="22792">MAQRRRGDELKNAIYDATVELLEKEGYEAVTFQNVARKAHTTRSVLYRYWKNTFELTFEAARHKVVQSEKWNGAVIDQSFNTGSLREDLLTTLRYMSGHFTLYPKNFLPYIFFEQSQGKDVLDDAILNITTNNLIIMERILAHAEERGEARSDIGQSAKLLPFQMMRYFIMLGGQNITDEHIVNFVDEVLIPAYRK</sequence>
<accession>A0ABV9JAD8</accession>
<name>A0ABV9JAD8_9LACT</name>
<dbReference type="Gene3D" id="1.10.10.60">
    <property type="entry name" value="Homeodomain-like"/>
    <property type="match status" value="1"/>
</dbReference>
<feature type="DNA-binding region" description="H-T-H motif" evidence="2">
    <location>
        <begin position="31"/>
        <end position="50"/>
    </location>
</feature>
<dbReference type="SUPFAM" id="SSF48498">
    <property type="entry name" value="Tetracyclin repressor-like, C-terminal domain"/>
    <property type="match status" value="1"/>
</dbReference>